<dbReference type="Gene3D" id="1.10.760.10">
    <property type="entry name" value="Cytochrome c-like domain"/>
    <property type="match status" value="1"/>
</dbReference>
<dbReference type="KEGG" id="xyk:GT347_01120"/>
<keyword evidence="10" id="KW-1185">Reference proteome</keyword>
<organism evidence="9 10">
    <name type="scientific">Xylophilus rhododendri</name>
    <dbReference type="NCBI Taxonomy" id="2697032"/>
    <lineage>
        <taxon>Bacteria</taxon>
        <taxon>Pseudomonadati</taxon>
        <taxon>Pseudomonadota</taxon>
        <taxon>Betaproteobacteria</taxon>
        <taxon>Burkholderiales</taxon>
        <taxon>Xylophilus</taxon>
    </lineage>
</organism>
<dbReference type="PRINTS" id="PR00605">
    <property type="entry name" value="CYTCHROMECIC"/>
</dbReference>
<protein>
    <submittedName>
        <fullName evidence="9">C-type cytochrome</fullName>
    </submittedName>
</protein>
<keyword evidence="5 6" id="KW-0408">Iron</keyword>
<keyword evidence="7" id="KW-0472">Membrane</keyword>
<dbReference type="GO" id="GO:0005506">
    <property type="term" value="F:iron ion binding"/>
    <property type="evidence" value="ECO:0007669"/>
    <property type="project" value="InterPro"/>
</dbReference>
<evidence type="ECO:0000313" key="10">
    <source>
        <dbReference type="Proteomes" id="UP000464787"/>
    </source>
</evidence>
<evidence type="ECO:0000256" key="2">
    <source>
        <dbReference type="ARBA" id="ARBA00022617"/>
    </source>
</evidence>
<evidence type="ECO:0000256" key="6">
    <source>
        <dbReference type="PROSITE-ProRule" id="PRU00433"/>
    </source>
</evidence>
<evidence type="ECO:0000259" key="8">
    <source>
        <dbReference type="PROSITE" id="PS51007"/>
    </source>
</evidence>
<reference evidence="9 10" key="1">
    <citation type="submission" date="2020-01" db="EMBL/GenBank/DDBJ databases">
        <title>Genome sequencing of strain KACC 21265.</title>
        <authorList>
            <person name="Heo J."/>
            <person name="Kim S.-J."/>
            <person name="Kim J.-S."/>
            <person name="Hong S.-B."/>
            <person name="Kwon S.-W."/>
        </authorList>
    </citation>
    <scope>NUCLEOTIDE SEQUENCE [LARGE SCALE GENOMIC DNA]</scope>
    <source>
        <strain evidence="9 10">KACC 21265</strain>
    </source>
</reference>
<feature type="transmembrane region" description="Helical" evidence="7">
    <location>
        <begin position="63"/>
        <end position="85"/>
    </location>
</feature>
<evidence type="ECO:0000256" key="5">
    <source>
        <dbReference type="ARBA" id="ARBA00023004"/>
    </source>
</evidence>
<dbReference type="PANTHER" id="PTHR35008:SF4">
    <property type="entry name" value="BLL4482 PROTEIN"/>
    <property type="match status" value="1"/>
</dbReference>
<feature type="transmembrane region" description="Helical" evidence="7">
    <location>
        <begin position="90"/>
        <end position="107"/>
    </location>
</feature>
<dbReference type="InterPro" id="IPR009056">
    <property type="entry name" value="Cyt_c-like_dom"/>
</dbReference>
<dbReference type="PANTHER" id="PTHR35008">
    <property type="entry name" value="BLL4482 PROTEIN-RELATED"/>
    <property type="match status" value="1"/>
</dbReference>
<evidence type="ECO:0000256" key="3">
    <source>
        <dbReference type="ARBA" id="ARBA00022723"/>
    </source>
</evidence>
<sequence>MVIPDSEWLNALLRLLQAAQSDLLWLLHALRLTGDVHGQPAWPFALRAAGETLIIDLGQARRLAWSLACAGLAAVLGVVACALVWRWRRAAAGLVLAAVALVLLAPWPDAHVVLTEAVPTSFHQSPTGFTAASVVRGQAVFEQHCAACHGADGRGRGPGAQAQAMWPPDLAGPLLWRRADGDLFWSIAEGLHDREGRGTMPAFGGRLGDDAIWSAIDFMKTQGAGQALQAAGLWPRPVAVPDFAVRCDGGPPRRIASWRGQRLRIVATGDGAELLEDGRLVTLRLTAPGQGAEGCTSDDPDARQALALVAGVAGVAPAALTGMQFIADRGGWLRTRGLPGKTGWTESDLLCRTGTGALAAGTGDGMGALIAVMDAEPVRYVKGGFVH</sequence>
<keyword evidence="2 6" id="KW-0349">Heme</keyword>
<dbReference type="Pfam" id="PF13442">
    <property type="entry name" value="Cytochrome_CBB3"/>
    <property type="match status" value="1"/>
</dbReference>
<accession>A0A857JCI3</accession>
<evidence type="ECO:0000256" key="1">
    <source>
        <dbReference type="ARBA" id="ARBA00022448"/>
    </source>
</evidence>
<keyword evidence="4" id="KW-0249">Electron transport</keyword>
<gene>
    <name evidence="9" type="ORF">GT347_01120</name>
</gene>
<keyword evidence="1" id="KW-0813">Transport</keyword>
<dbReference type="PROSITE" id="PS51007">
    <property type="entry name" value="CYTC"/>
    <property type="match status" value="1"/>
</dbReference>
<dbReference type="AlphaFoldDB" id="A0A857JCI3"/>
<evidence type="ECO:0000256" key="4">
    <source>
        <dbReference type="ARBA" id="ARBA00022982"/>
    </source>
</evidence>
<keyword evidence="7" id="KW-1133">Transmembrane helix</keyword>
<proteinExistence type="predicted"/>
<evidence type="ECO:0000256" key="7">
    <source>
        <dbReference type="SAM" id="Phobius"/>
    </source>
</evidence>
<dbReference type="Proteomes" id="UP000464787">
    <property type="component" value="Chromosome"/>
</dbReference>
<dbReference type="InterPro" id="IPR051459">
    <property type="entry name" value="Cytochrome_c-type_DH"/>
</dbReference>
<dbReference type="InterPro" id="IPR008168">
    <property type="entry name" value="Cyt_C_IC"/>
</dbReference>
<feature type="domain" description="Cytochrome c" evidence="8">
    <location>
        <begin position="132"/>
        <end position="223"/>
    </location>
</feature>
<dbReference type="GO" id="GO:0009055">
    <property type="term" value="F:electron transfer activity"/>
    <property type="evidence" value="ECO:0007669"/>
    <property type="project" value="InterPro"/>
</dbReference>
<keyword evidence="3 6" id="KW-0479">Metal-binding</keyword>
<dbReference type="GO" id="GO:0020037">
    <property type="term" value="F:heme binding"/>
    <property type="evidence" value="ECO:0007669"/>
    <property type="project" value="InterPro"/>
</dbReference>
<dbReference type="InterPro" id="IPR036909">
    <property type="entry name" value="Cyt_c-like_dom_sf"/>
</dbReference>
<evidence type="ECO:0000313" key="9">
    <source>
        <dbReference type="EMBL" id="QHJ01358.1"/>
    </source>
</evidence>
<dbReference type="SUPFAM" id="SSF46626">
    <property type="entry name" value="Cytochrome c"/>
    <property type="match status" value="1"/>
</dbReference>
<name>A0A857JCI3_9BURK</name>
<keyword evidence="7" id="KW-0812">Transmembrane</keyword>
<dbReference type="EMBL" id="CP047650">
    <property type="protein sequence ID" value="QHJ01358.1"/>
    <property type="molecule type" value="Genomic_DNA"/>
</dbReference>